<accession>T1D6S3</accession>
<evidence type="ECO:0000313" key="1">
    <source>
        <dbReference type="EMBL" id="EQD77114.1"/>
    </source>
</evidence>
<sequence length="265" mass="28124">MGSVGPGLARHVEGSVVTLTFSRPSRLNAFGPGELRQLRLELQRVAQDAGVRAVILTGEGGSFSAGGDVSAMAESLEKGDLPEMFHDLVGEQERCVREIVEMPKPVIAALPGVAAGGGFSLALACDWRIGTPKTVLVTAFTALGGIPDGGLTYFLPHYLGIGGAQELLFGGGRLDAQRARELSLLHEIVPEGELMPRARARAQELARGPVGAYAGIKRLLVSSFANSLETQLALERRAMVEATRGTELPEGIRAFRAKRTPRFEG</sequence>
<dbReference type="InterPro" id="IPR014748">
    <property type="entry name" value="Enoyl-CoA_hydra_C"/>
</dbReference>
<dbReference type="Gene3D" id="3.90.226.10">
    <property type="entry name" value="2-enoyl-CoA Hydratase, Chain A, domain 1"/>
    <property type="match status" value="1"/>
</dbReference>
<dbReference type="InterPro" id="IPR001753">
    <property type="entry name" value="Enoyl-CoA_hydra/iso"/>
</dbReference>
<protein>
    <submittedName>
        <fullName evidence="1">Enoyl-CoA hydratase/isomerase</fullName>
    </submittedName>
</protein>
<dbReference type="Pfam" id="PF00378">
    <property type="entry name" value="ECH_1"/>
    <property type="match status" value="1"/>
</dbReference>
<comment type="caution">
    <text evidence="1">The sequence shown here is derived from an EMBL/GenBank/DDBJ whole genome shotgun (WGS) entry which is preliminary data.</text>
</comment>
<dbReference type="CDD" id="cd06558">
    <property type="entry name" value="crotonase-like"/>
    <property type="match status" value="1"/>
</dbReference>
<reference evidence="1" key="1">
    <citation type="submission" date="2013-08" db="EMBL/GenBank/DDBJ databases">
        <authorList>
            <person name="Mendez C."/>
            <person name="Richter M."/>
            <person name="Ferrer M."/>
            <person name="Sanchez J."/>
        </authorList>
    </citation>
    <scope>NUCLEOTIDE SEQUENCE</scope>
</reference>
<dbReference type="EMBL" id="AUZY01000874">
    <property type="protein sequence ID" value="EQD77114.1"/>
    <property type="molecule type" value="Genomic_DNA"/>
</dbReference>
<gene>
    <name evidence="1" type="ORF">B1B_01246</name>
</gene>
<keyword evidence="1" id="KW-0413">Isomerase</keyword>
<dbReference type="PANTHER" id="PTHR43459">
    <property type="entry name" value="ENOYL-COA HYDRATASE"/>
    <property type="match status" value="1"/>
</dbReference>
<dbReference type="SUPFAM" id="SSF52096">
    <property type="entry name" value="ClpP/crotonase"/>
    <property type="match status" value="1"/>
</dbReference>
<proteinExistence type="predicted"/>
<dbReference type="InterPro" id="IPR029045">
    <property type="entry name" value="ClpP/crotonase-like_dom_sf"/>
</dbReference>
<dbReference type="PANTHER" id="PTHR43459:SF1">
    <property type="entry name" value="EG:BACN32G11.4 PROTEIN"/>
    <property type="match status" value="1"/>
</dbReference>
<dbReference type="Gene3D" id="1.10.12.10">
    <property type="entry name" value="Lyase 2-enoyl-coa Hydratase, Chain A, domain 2"/>
    <property type="match status" value="1"/>
</dbReference>
<dbReference type="AlphaFoldDB" id="T1D6S3"/>
<organism evidence="1">
    <name type="scientific">mine drainage metagenome</name>
    <dbReference type="NCBI Taxonomy" id="410659"/>
    <lineage>
        <taxon>unclassified sequences</taxon>
        <taxon>metagenomes</taxon>
        <taxon>ecological metagenomes</taxon>
    </lineage>
</organism>
<dbReference type="GO" id="GO:0016853">
    <property type="term" value="F:isomerase activity"/>
    <property type="evidence" value="ECO:0007669"/>
    <property type="project" value="UniProtKB-KW"/>
</dbReference>
<name>T1D6S3_9ZZZZ</name>
<reference evidence="1" key="2">
    <citation type="journal article" date="2014" name="ISME J.">
        <title>Microbial stratification in low pH oxic and suboxic macroscopic growths along an acid mine drainage.</title>
        <authorList>
            <person name="Mendez-Garcia C."/>
            <person name="Mesa V."/>
            <person name="Sprenger R.R."/>
            <person name="Richter M."/>
            <person name="Diez M.S."/>
            <person name="Solano J."/>
            <person name="Bargiela R."/>
            <person name="Golyshina O.V."/>
            <person name="Manteca A."/>
            <person name="Ramos J.L."/>
            <person name="Gallego J.R."/>
            <person name="Llorente I."/>
            <person name="Martins Dos Santos V.A."/>
            <person name="Jensen O.N."/>
            <person name="Pelaez A.I."/>
            <person name="Sanchez J."/>
            <person name="Ferrer M."/>
        </authorList>
    </citation>
    <scope>NUCLEOTIDE SEQUENCE</scope>
</reference>